<keyword evidence="9" id="KW-1185">Reference proteome</keyword>
<feature type="transmembrane region" description="Helical" evidence="7">
    <location>
        <begin position="14"/>
        <end position="33"/>
    </location>
</feature>
<evidence type="ECO:0000256" key="2">
    <source>
        <dbReference type="ARBA" id="ARBA00022475"/>
    </source>
</evidence>
<evidence type="ECO:0000256" key="5">
    <source>
        <dbReference type="ARBA" id="ARBA00023136"/>
    </source>
</evidence>
<evidence type="ECO:0000256" key="7">
    <source>
        <dbReference type="SAM" id="Phobius"/>
    </source>
</evidence>
<gene>
    <name evidence="8" type="ORF">HNR48_000448</name>
</gene>
<name>A0A7X0MUM0_9GAMM</name>
<evidence type="ECO:0000313" key="8">
    <source>
        <dbReference type="EMBL" id="MBB6520170.1"/>
    </source>
</evidence>
<dbReference type="EC" id="2.3.1.241" evidence="8"/>
<dbReference type="InterPro" id="IPR004960">
    <property type="entry name" value="LipA_acyltrans"/>
</dbReference>
<comment type="subcellular location">
    <subcellularLocation>
        <location evidence="1">Cell inner membrane</location>
    </subcellularLocation>
</comment>
<comment type="caution">
    <text evidence="8">The sequence shown here is derived from an EMBL/GenBank/DDBJ whole genome shotgun (WGS) entry which is preliminary data.</text>
</comment>
<dbReference type="AlphaFoldDB" id="A0A7X0MUM0"/>
<dbReference type="InParanoid" id="A0A7X0MUM0"/>
<dbReference type="RefSeq" id="WP_166852044.1">
    <property type="nucleotide sequence ID" value="NZ_JAAONY010000001.1"/>
</dbReference>
<keyword evidence="6 8" id="KW-0012">Acyltransferase</keyword>
<evidence type="ECO:0000256" key="6">
    <source>
        <dbReference type="ARBA" id="ARBA00023315"/>
    </source>
</evidence>
<sequence length="303" mass="33724">MTNASNSPAPKRGLIYLIMAIVARLPLGLSRGIGRTIGRLLWLCNSREAKVTRRNLAMCFPDMPEEERLKLARQSLQETGVMLMETPAVWMQDMEWLRAKVIETEGCELVEEALAKGKGMILIAPHLGNWEVVGLYAATLGPITSLFEPPKNAEVGAIIQESREKSGATLVPTDRRGVMKLLKAIKAGGISGILPDQVPDDGAGELVEFFGRPAYTMTLLCNLISKTGCEALVSYAERIPGGFKLVFKKPCSELYNEDCDESLRALNRSVEDAIKEIPSQYQWEYKRYKCFEEGYQDPYTQLT</sequence>
<protein>
    <submittedName>
        <fullName evidence="8">KDO2-lipid IV(A) lauroyltransferase</fullName>
        <ecNumber evidence="8">2.3.1.241</ecNumber>
    </submittedName>
</protein>
<dbReference type="EMBL" id="JACHHT010000001">
    <property type="protein sequence ID" value="MBB6520170.1"/>
    <property type="molecule type" value="Genomic_DNA"/>
</dbReference>
<proteinExistence type="predicted"/>
<evidence type="ECO:0000313" key="9">
    <source>
        <dbReference type="Proteomes" id="UP000528457"/>
    </source>
</evidence>
<evidence type="ECO:0000256" key="4">
    <source>
        <dbReference type="ARBA" id="ARBA00022679"/>
    </source>
</evidence>
<reference evidence="8 9" key="1">
    <citation type="submission" date="2020-08" db="EMBL/GenBank/DDBJ databases">
        <title>Genomic Encyclopedia of Type Strains, Phase IV (KMG-IV): sequencing the most valuable type-strain genomes for metagenomic binning, comparative biology and taxonomic classification.</title>
        <authorList>
            <person name="Goeker M."/>
        </authorList>
    </citation>
    <scope>NUCLEOTIDE SEQUENCE [LARGE SCALE GENOMIC DNA]</scope>
    <source>
        <strain evidence="8 9">DSM 22368</strain>
    </source>
</reference>
<keyword evidence="7" id="KW-1133">Transmembrane helix</keyword>
<dbReference type="CDD" id="cd07984">
    <property type="entry name" value="LPLAT_LABLAT-like"/>
    <property type="match status" value="1"/>
</dbReference>
<dbReference type="GO" id="GO:0008913">
    <property type="term" value="F:Kdo2-lipid IVA acyltransferase activity"/>
    <property type="evidence" value="ECO:0007669"/>
    <property type="project" value="UniProtKB-EC"/>
</dbReference>
<accession>A0A7X0MUM0</accession>
<organism evidence="8 9">
    <name type="scientific">Pseudoteredinibacter isoporae</name>
    <dbReference type="NCBI Taxonomy" id="570281"/>
    <lineage>
        <taxon>Bacteria</taxon>
        <taxon>Pseudomonadati</taxon>
        <taxon>Pseudomonadota</taxon>
        <taxon>Gammaproteobacteria</taxon>
        <taxon>Cellvibrionales</taxon>
        <taxon>Cellvibrionaceae</taxon>
        <taxon>Pseudoteredinibacter</taxon>
    </lineage>
</organism>
<dbReference type="PANTHER" id="PTHR30606">
    <property type="entry name" value="LIPID A BIOSYNTHESIS LAUROYL ACYLTRANSFERASE"/>
    <property type="match status" value="1"/>
</dbReference>
<keyword evidence="7" id="KW-0812">Transmembrane</keyword>
<keyword evidence="3" id="KW-0997">Cell inner membrane</keyword>
<keyword evidence="4 8" id="KW-0808">Transferase</keyword>
<keyword evidence="2" id="KW-1003">Cell membrane</keyword>
<keyword evidence="5 7" id="KW-0472">Membrane</keyword>
<evidence type="ECO:0000256" key="1">
    <source>
        <dbReference type="ARBA" id="ARBA00004533"/>
    </source>
</evidence>
<dbReference type="PANTHER" id="PTHR30606:SF10">
    <property type="entry name" value="PHOSPHATIDYLINOSITOL MANNOSIDE ACYLTRANSFERASE"/>
    <property type="match status" value="1"/>
</dbReference>
<dbReference type="Pfam" id="PF03279">
    <property type="entry name" value="Lip_A_acyltrans"/>
    <property type="match status" value="1"/>
</dbReference>
<evidence type="ECO:0000256" key="3">
    <source>
        <dbReference type="ARBA" id="ARBA00022519"/>
    </source>
</evidence>
<dbReference type="GO" id="GO:0009247">
    <property type="term" value="P:glycolipid biosynthetic process"/>
    <property type="evidence" value="ECO:0007669"/>
    <property type="project" value="UniProtKB-ARBA"/>
</dbReference>
<dbReference type="Proteomes" id="UP000528457">
    <property type="component" value="Unassembled WGS sequence"/>
</dbReference>
<dbReference type="GO" id="GO:0005886">
    <property type="term" value="C:plasma membrane"/>
    <property type="evidence" value="ECO:0007669"/>
    <property type="project" value="UniProtKB-SubCell"/>
</dbReference>
<dbReference type="PIRSF" id="PIRSF026649">
    <property type="entry name" value="MsbB"/>
    <property type="match status" value="1"/>
</dbReference>